<comment type="caution">
    <text evidence="2">The sequence shown here is derived from an EMBL/GenBank/DDBJ whole genome shotgun (WGS) entry which is preliminary data.</text>
</comment>
<evidence type="ECO:0000256" key="1">
    <source>
        <dbReference type="SAM" id="MobiDB-lite"/>
    </source>
</evidence>
<evidence type="ECO:0000313" key="2">
    <source>
        <dbReference type="EMBL" id="MEQ2278829.1"/>
    </source>
</evidence>
<dbReference type="EMBL" id="JAHRIP010000125">
    <property type="protein sequence ID" value="MEQ2278829.1"/>
    <property type="molecule type" value="Genomic_DNA"/>
</dbReference>
<protein>
    <submittedName>
        <fullName evidence="2">Uncharacterized protein</fullName>
    </submittedName>
</protein>
<keyword evidence="3" id="KW-1185">Reference proteome</keyword>
<organism evidence="2 3">
    <name type="scientific">Ameca splendens</name>
    <dbReference type="NCBI Taxonomy" id="208324"/>
    <lineage>
        <taxon>Eukaryota</taxon>
        <taxon>Metazoa</taxon>
        <taxon>Chordata</taxon>
        <taxon>Craniata</taxon>
        <taxon>Vertebrata</taxon>
        <taxon>Euteleostomi</taxon>
        <taxon>Actinopterygii</taxon>
        <taxon>Neopterygii</taxon>
        <taxon>Teleostei</taxon>
        <taxon>Neoteleostei</taxon>
        <taxon>Acanthomorphata</taxon>
        <taxon>Ovalentaria</taxon>
        <taxon>Atherinomorphae</taxon>
        <taxon>Cyprinodontiformes</taxon>
        <taxon>Goodeidae</taxon>
        <taxon>Ameca</taxon>
    </lineage>
</organism>
<sequence length="163" mass="17633">MRTHKNTHTHIPNVRQTTMDVVPLLTLPIHTLYSQVQVPIPHRGNQPQDPGGGPLPSGGGDRQTAPAPAQTSAGTAQTRATPVQTPTPCPNPIPSDPHPHPERGHVQKKGSTWSKQARHRMKQSQPPEDSDLNPMSPPPPMNPNMNFPTGPPPTRTKITNTCP</sequence>
<proteinExistence type="predicted"/>
<feature type="region of interest" description="Disordered" evidence="1">
    <location>
        <begin position="40"/>
        <end position="163"/>
    </location>
</feature>
<feature type="compositionally biased region" description="Polar residues" evidence="1">
    <location>
        <begin position="69"/>
        <end position="84"/>
    </location>
</feature>
<dbReference type="Proteomes" id="UP001469553">
    <property type="component" value="Unassembled WGS sequence"/>
</dbReference>
<feature type="compositionally biased region" description="Gly residues" evidence="1">
    <location>
        <begin position="50"/>
        <end position="61"/>
    </location>
</feature>
<reference evidence="2 3" key="1">
    <citation type="submission" date="2021-06" db="EMBL/GenBank/DDBJ databases">
        <authorList>
            <person name="Palmer J.M."/>
        </authorList>
    </citation>
    <scope>NUCLEOTIDE SEQUENCE [LARGE SCALE GENOMIC DNA]</scope>
    <source>
        <strain evidence="2 3">AS_MEX2019</strain>
        <tissue evidence="2">Muscle</tissue>
    </source>
</reference>
<name>A0ABV0XBJ6_9TELE</name>
<feature type="compositionally biased region" description="Pro residues" evidence="1">
    <location>
        <begin position="85"/>
        <end position="96"/>
    </location>
</feature>
<accession>A0ABV0XBJ6</accession>
<gene>
    <name evidence="2" type="ORF">AMECASPLE_003214</name>
</gene>
<evidence type="ECO:0000313" key="3">
    <source>
        <dbReference type="Proteomes" id="UP001469553"/>
    </source>
</evidence>